<feature type="region of interest" description="Disordered" evidence="1">
    <location>
        <begin position="16"/>
        <end position="54"/>
    </location>
</feature>
<keyword evidence="5" id="KW-1185">Reference proteome</keyword>
<evidence type="ECO:0000313" key="4">
    <source>
        <dbReference type="Proteomes" id="UP000408764"/>
    </source>
</evidence>
<dbReference type="OrthoDB" id="10007349at2"/>
<feature type="compositionally biased region" description="Pro residues" evidence="1">
    <location>
        <begin position="129"/>
        <end position="138"/>
    </location>
</feature>
<organism evidence="3 4">
    <name type="scientific">Pseudomonas haemolytica</name>
    <dbReference type="NCBI Taxonomy" id="2600065"/>
    <lineage>
        <taxon>Bacteria</taxon>
        <taxon>Pseudomonadati</taxon>
        <taxon>Pseudomonadota</taxon>
        <taxon>Gammaproteobacteria</taxon>
        <taxon>Pseudomonadales</taxon>
        <taxon>Pseudomonadaceae</taxon>
        <taxon>Pseudomonas</taxon>
    </lineage>
</organism>
<accession>A0A5P1D8T9</accession>
<evidence type="ECO:0000313" key="3">
    <source>
        <dbReference type="EMBL" id="MRJ36893.1"/>
    </source>
</evidence>
<dbReference type="EMBL" id="VOIW01000002">
    <property type="protein sequence ID" value="MRJ36893.1"/>
    <property type="molecule type" value="Genomic_DNA"/>
</dbReference>
<reference evidence="2 5" key="2">
    <citation type="submission" date="2021-01" db="EMBL/GenBank/DDBJ databases">
        <title>Antibiotic resistance and phylogeny of Pseudomonas spp. isolated over three decades from chicken meat in the Norwegian food chain.</title>
        <authorList>
            <person name="Moen B."/>
        </authorList>
    </citation>
    <scope>NUCLEOTIDE SEQUENCE [LARGE SCALE GENOMIC DNA]</scope>
    <source>
        <strain evidence="2 5">MF6766</strain>
    </source>
</reference>
<evidence type="ECO:0000313" key="5">
    <source>
        <dbReference type="Proteomes" id="UP000620382"/>
    </source>
</evidence>
<evidence type="ECO:0000313" key="2">
    <source>
        <dbReference type="EMBL" id="MBK3458257.1"/>
    </source>
</evidence>
<name>A0A5P1D8T9_9PSED</name>
<feature type="compositionally biased region" description="Low complexity" evidence="1">
    <location>
        <begin position="139"/>
        <end position="150"/>
    </location>
</feature>
<reference evidence="3 4" key="1">
    <citation type="submission" date="2019-08" db="EMBL/GenBank/DDBJ databases">
        <title>Pseudomonas haemolytica sp. nov. isolated from raw milk and skim milk concentrate.</title>
        <authorList>
            <person name="Hofmann K."/>
            <person name="Huptas C."/>
            <person name="Doll E."/>
            <person name="Scherer S."/>
            <person name="Wenning M."/>
        </authorList>
    </citation>
    <scope>NUCLEOTIDE SEQUENCE [LARGE SCALE GENOMIC DNA]</scope>
    <source>
        <strain evidence="3 4">DSM 108987</strain>
    </source>
</reference>
<comment type="caution">
    <text evidence="3">The sequence shown here is derived from an EMBL/GenBank/DDBJ whole genome shotgun (WGS) entry which is preliminary data.</text>
</comment>
<dbReference type="Proteomes" id="UP000408764">
    <property type="component" value="Unassembled WGS sequence"/>
</dbReference>
<dbReference type="EMBL" id="JAENSR010000001">
    <property type="protein sequence ID" value="MBK3458257.1"/>
    <property type="molecule type" value="Genomic_DNA"/>
</dbReference>
<dbReference type="Proteomes" id="UP000620382">
    <property type="component" value="Unassembled WGS sequence"/>
</dbReference>
<dbReference type="RefSeq" id="WP_153870859.1">
    <property type="nucleotide sequence ID" value="NZ_JAEKCT010000002.1"/>
</dbReference>
<sequence length="421" mass="46733">MFGTLTQNHYYSAQQMYSRRAPIEQSDSTPGRHSRAGNEMRTVSGPPASNKPAAREDFSELGVLLNLLVGTLKTIVEDIHPHTTPDLNKEADGTPVHSNDHKNDLLALTSLLKLLGESLGTVPQENNPPVVPVTPPQDAPATEEPLEPATPILPPIKVRLEDVGKPNLRFVPPSGWTPSPVLPSSLTTPDDDNEVDPFDELELADGRGVRGGLRLDDYERKRISSQHPQYDVANLPMSGKRKGEKPEDMKNGLASIHEPYPWLGHDKRTTFVEVIKMGMDKYGQTVDSVFNEVTAVDGGYDVTMKDNFKLFISHKELGMARKASRFAGADEGMLGDAYFMFGVMCKRGQIERAPWADAYNYVWSDKVTNTYLDVLVNSTAEHDREKLVIWLGLGRHLSPQEIAAGAYEPYVHQNNGLTRRR</sequence>
<feature type="region of interest" description="Disordered" evidence="1">
    <location>
        <begin position="123"/>
        <end position="150"/>
    </location>
</feature>
<proteinExistence type="predicted"/>
<protein>
    <submittedName>
        <fullName evidence="3">Uncharacterized protein</fullName>
    </submittedName>
</protein>
<gene>
    <name evidence="3" type="ORF">FRT59_07920</name>
    <name evidence="2" type="ORF">JJD71_04170</name>
</gene>
<dbReference type="AlphaFoldDB" id="A0A5P1D8T9"/>
<evidence type="ECO:0000256" key="1">
    <source>
        <dbReference type="SAM" id="MobiDB-lite"/>
    </source>
</evidence>